<evidence type="ECO:0000313" key="2">
    <source>
        <dbReference type="EMBL" id="GIM90870.1"/>
    </source>
</evidence>
<protein>
    <submittedName>
        <fullName evidence="2">NADPH:quinone reductase</fullName>
    </submittedName>
</protein>
<evidence type="ECO:0000313" key="3">
    <source>
        <dbReference type="Proteomes" id="UP000677082"/>
    </source>
</evidence>
<dbReference type="InterPro" id="IPR020843">
    <property type="entry name" value="ER"/>
</dbReference>
<comment type="caution">
    <text evidence="2">The sequence shown here is derived from an EMBL/GenBank/DDBJ whole genome shotgun (WGS) entry which is preliminary data.</text>
</comment>
<dbReference type="Gene3D" id="3.40.50.720">
    <property type="entry name" value="NAD(P)-binding Rossmann-like Domain"/>
    <property type="match status" value="1"/>
</dbReference>
<dbReference type="InterPro" id="IPR052733">
    <property type="entry name" value="Chloroplast_QOR"/>
</dbReference>
<dbReference type="Gene3D" id="3.90.180.10">
    <property type="entry name" value="Medium-chain alcohol dehydrogenases, catalytic domain"/>
    <property type="match status" value="1"/>
</dbReference>
<organism evidence="2 3">
    <name type="scientific">Paractinoplanes toevensis</name>
    <dbReference type="NCBI Taxonomy" id="571911"/>
    <lineage>
        <taxon>Bacteria</taxon>
        <taxon>Bacillati</taxon>
        <taxon>Actinomycetota</taxon>
        <taxon>Actinomycetes</taxon>
        <taxon>Micromonosporales</taxon>
        <taxon>Micromonosporaceae</taxon>
        <taxon>Paractinoplanes</taxon>
    </lineage>
</organism>
<dbReference type="Pfam" id="PF08240">
    <property type="entry name" value="ADH_N"/>
    <property type="match status" value="1"/>
</dbReference>
<dbReference type="PANTHER" id="PTHR44013:SF1">
    <property type="entry name" value="ZINC-TYPE ALCOHOL DEHYDROGENASE-LIKE PROTEIN C16A3.02C"/>
    <property type="match status" value="1"/>
</dbReference>
<gene>
    <name evidence="2" type="ORF">Ato02nite_026630</name>
</gene>
<dbReference type="SUPFAM" id="SSF50129">
    <property type="entry name" value="GroES-like"/>
    <property type="match status" value="1"/>
</dbReference>
<sequence length="259" mass="26292">MRIHRYGDAAEIRADDVPRPVPGPGEVLVRVEATSFNPSDIGLRRGLLRDIMPVELPVTLGGEVAGTVVGTGERVVGRASGAAAEYVAVPARSLVAAPTTVPLAHAAVLPIAGVTAWQAVFEHAKIAAGQRVLVNGAGGAVGRIAVQLAAHAGAHVTATARPGSVDAVLHLAPIGVGDAASLLRPGGVLVSITDRVPPPGVHFVTRDDAGDLAVLVALVDAGVVHLDVRTRPLADLALVHREAEAGLLGGKTVLVIHGR</sequence>
<dbReference type="SMART" id="SM00829">
    <property type="entry name" value="PKS_ER"/>
    <property type="match status" value="1"/>
</dbReference>
<keyword evidence="3" id="KW-1185">Reference proteome</keyword>
<dbReference type="InterPro" id="IPR011032">
    <property type="entry name" value="GroES-like_sf"/>
</dbReference>
<dbReference type="SUPFAM" id="SSF51735">
    <property type="entry name" value="NAD(P)-binding Rossmann-fold domains"/>
    <property type="match status" value="1"/>
</dbReference>
<dbReference type="Proteomes" id="UP000677082">
    <property type="component" value="Unassembled WGS sequence"/>
</dbReference>
<dbReference type="AlphaFoldDB" id="A0A919T8B6"/>
<reference evidence="2 3" key="1">
    <citation type="submission" date="2021-03" db="EMBL/GenBank/DDBJ databases">
        <title>Whole genome shotgun sequence of Actinoplanes toevensis NBRC 105298.</title>
        <authorList>
            <person name="Komaki H."/>
            <person name="Tamura T."/>
        </authorList>
    </citation>
    <scope>NUCLEOTIDE SEQUENCE [LARGE SCALE GENOMIC DNA]</scope>
    <source>
        <strain evidence="2 3">NBRC 105298</strain>
    </source>
</reference>
<dbReference type="GO" id="GO:0016491">
    <property type="term" value="F:oxidoreductase activity"/>
    <property type="evidence" value="ECO:0007669"/>
    <property type="project" value="InterPro"/>
</dbReference>
<dbReference type="RefSeq" id="WP_213006781.1">
    <property type="nucleotide sequence ID" value="NZ_BOQN01000038.1"/>
</dbReference>
<proteinExistence type="predicted"/>
<dbReference type="InterPro" id="IPR036291">
    <property type="entry name" value="NAD(P)-bd_dom_sf"/>
</dbReference>
<dbReference type="PANTHER" id="PTHR44013">
    <property type="entry name" value="ZINC-TYPE ALCOHOL DEHYDROGENASE-LIKE PROTEIN C16A3.02C"/>
    <property type="match status" value="1"/>
</dbReference>
<evidence type="ECO:0000259" key="1">
    <source>
        <dbReference type="SMART" id="SM00829"/>
    </source>
</evidence>
<accession>A0A919T8B6</accession>
<dbReference type="CDD" id="cd05289">
    <property type="entry name" value="MDR_like_2"/>
    <property type="match status" value="1"/>
</dbReference>
<dbReference type="InterPro" id="IPR013154">
    <property type="entry name" value="ADH-like_N"/>
</dbReference>
<name>A0A919T8B6_9ACTN</name>
<dbReference type="EMBL" id="BOQN01000038">
    <property type="protein sequence ID" value="GIM90870.1"/>
    <property type="molecule type" value="Genomic_DNA"/>
</dbReference>
<feature type="domain" description="Enoyl reductase (ER)" evidence="1">
    <location>
        <begin position="7"/>
        <end position="254"/>
    </location>
</feature>